<dbReference type="RefSeq" id="WP_107728232.1">
    <property type="nucleotide sequence ID" value="NZ_PZZP01000002.1"/>
</dbReference>
<accession>A0A2T4Z531</accession>
<keyword evidence="1" id="KW-1133">Transmembrane helix</keyword>
<keyword evidence="3" id="KW-1185">Reference proteome</keyword>
<evidence type="ECO:0000313" key="3">
    <source>
        <dbReference type="Proteomes" id="UP000241639"/>
    </source>
</evidence>
<proteinExistence type="predicted"/>
<dbReference type="Pfam" id="PF07441">
    <property type="entry name" value="BofA"/>
    <property type="match status" value="1"/>
</dbReference>
<dbReference type="AlphaFoldDB" id="A0A2T4Z531"/>
<reference evidence="2 3" key="1">
    <citation type="submission" date="2018-04" db="EMBL/GenBank/DDBJ databases">
        <title>Genomic Encyclopedia of Archaeal and Bacterial Type Strains, Phase II (KMG-II): from individual species to whole genera.</title>
        <authorList>
            <person name="Goeker M."/>
        </authorList>
    </citation>
    <scope>NUCLEOTIDE SEQUENCE [LARGE SCALE GENOMIC DNA]</scope>
    <source>
        <strain evidence="2 3">DSM 45169</strain>
    </source>
</reference>
<evidence type="ECO:0000313" key="2">
    <source>
        <dbReference type="EMBL" id="PTM56955.1"/>
    </source>
</evidence>
<dbReference type="NCBIfam" id="TIGR02862">
    <property type="entry name" value="spore_BofA"/>
    <property type="match status" value="1"/>
</dbReference>
<keyword evidence="1" id="KW-0472">Membrane</keyword>
<protein>
    <submittedName>
        <fullName evidence="2">Inhibitor of the pro-sigma K processing machinery</fullName>
    </submittedName>
</protein>
<gene>
    <name evidence="2" type="ORF">C8J48_3288</name>
</gene>
<dbReference type="EMBL" id="PZZP01000002">
    <property type="protein sequence ID" value="PTM56955.1"/>
    <property type="molecule type" value="Genomic_DNA"/>
</dbReference>
<feature type="transmembrane region" description="Helical" evidence="1">
    <location>
        <begin position="31"/>
        <end position="52"/>
    </location>
</feature>
<feature type="transmembrane region" description="Helical" evidence="1">
    <location>
        <begin position="64"/>
        <end position="87"/>
    </location>
</feature>
<dbReference type="OrthoDB" id="2692225at2"/>
<keyword evidence="1" id="KW-0812">Transmembrane</keyword>
<dbReference type="InterPro" id="IPR010001">
    <property type="entry name" value="BofA"/>
</dbReference>
<sequence>MQWGWWLLVGVASLLLLMVISRSIIKPLRWVWYGILYTAVGGLVLFVLNLAGDLIDFRLPINPVTAMITGLLGLPGLICLIVVKLFLVGG</sequence>
<evidence type="ECO:0000256" key="1">
    <source>
        <dbReference type="SAM" id="Phobius"/>
    </source>
</evidence>
<dbReference type="Proteomes" id="UP000241639">
    <property type="component" value="Unassembled WGS sequence"/>
</dbReference>
<name>A0A2T4Z531_9BACL</name>
<organism evidence="2 3">
    <name type="scientific">Desmospora activa DSM 45169</name>
    <dbReference type="NCBI Taxonomy" id="1121389"/>
    <lineage>
        <taxon>Bacteria</taxon>
        <taxon>Bacillati</taxon>
        <taxon>Bacillota</taxon>
        <taxon>Bacilli</taxon>
        <taxon>Bacillales</taxon>
        <taxon>Thermoactinomycetaceae</taxon>
        <taxon>Desmospora</taxon>
    </lineage>
</organism>
<comment type="caution">
    <text evidence="2">The sequence shown here is derived from an EMBL/GenBank/DDBJ whole genome shotgun (WGS) entry which is preliminary data.</text>
</comment>